<keyword evidence="2" id="KW-0479">Metal-binding</keyword>
<protein>
    <submittedName>
        <fullName evidence="6">ChbG/HpnK family deacetylase</fullName>
    </submittedName>
</protein>
<name>A0A7Y0GCI1_9SPHN</name>
<comment type="cofactor">
    <cofactor evidence="1">
        <name>Mg(2+)</name>
        <dbReference type="ChEBI" id="CHEBI:18420"/>
    </cofactor>
</comment>
<dbReference type="GO" id="GO:0016787">
    <property type="term" value="F:hydrolase activity"/>
    <property type="evidence" value="ECO:0007669"/>
    <property type="project" value="UniProtKB-KW"/>
</dbReference>
<dbReference type="EMBL" id="JABBGM010000011">
    <property type="protein sequence ID" value="NML95617.1"/>
    <property type="molecule type" value="Genomic_DNA"/>
</dbReference>
<dbReference type="AlphaFoldDB" id="A0A7Y0GCI1"/>
<dbReference type="PANTHER" id="PTHR31609:SF1">
    <property type="entry name" value="CARBOHYDRATE DEACETYLASE"/>
    <property type="match status" value="1"/>
</dbReference>
<comment type="caution">
    <text evidence="6">The sequence shown here is derived from an EMBL/GenBank/DDBJ whole genome shotgun (WGS) entry which is preliminary data.</text>
</comment>
<dbReference type="Gene3D" id="3.20.20.370">
    <property type="entry name" value="Glycoside hydrolase/deacetylase"/>
    <property type="match status" value="1"/>
</dbReference>
<dbReference type="CDD" id="cd10807">
    <property type="entry name" value="YdjC_like_3"/>
    <property type="match status" value="1"/>
</dbReference>
<dbReference type="GO" id="GO:0005975">
    <property type="term" value="P:carbohydrate metabolic process"/>
    <property type="evidence" value="ECO:0007669"/>
    <property type="project" value="InterPro"/>
</dbReference>
<keyword evidence="5" id="KW-0119">Carbohydrate metabolism</keyword>
<dbReference type="InterPro" id="IPR006879">
    <property type="entry name" value="YdjC-like"/>
</dbReference>
<evidence type="ECO:0000256" key="1">
    <source>
        <dbReference type="ARBA" id="ARBA00001946"/>
    </source>
</evidence>
<sequence>MPSYTLCADDFALSRGISETIADLAERRCINAVSCMASLPGWTEDAALIAPLAVPESGVQIGLHLVLSDELPLTRLSLQDSRGRLPSPDRMMALSYLGKLDAIELADEIDAQIVAFIERIGRPPDFVDAHQHVHVHPGVRALVIAATRRHAPHAWIRNPADALRSMAQRPFAGKALGSAFHALGLRRQIARAGLSTNVGFGGHYDFRGGYEQLLPRFFAASGPRHLVMCHPGAGHLAGDAIADARIAEAAVLRRQPLQARLQSWGIDHTP</sequence>
<evidence type="ECO:0000256" key="4">
    <source>
        <dbReference type="ARBA" id="ARBA00022842"/>
    </source>
</evidence>
<gene>
    <name evidence="6" type="ORF">HHL27_18240</name>
</gene>
<keyword evidence="4" id="KW-0460">Magnesium</keyword>
<dbReference type="PANTHER" id="PTHR31609">
    <property type="entry name" value="YDJC DEACETYLASE FAMILY MEMBER"/>
    <property type="match status" value="1"/>
</dbReference>
<evidence type="ECO:0000313" key="6">
    <source>
        <dbReference type="EMBL" id="NML95617.1"/>
    </source>
</evidence>
<organism evidence="6 7">
    <name type="scientific">Novosphingobium olei</name>
    <dbReference type="NCBI Taxonomy" id="2728851"/>
    <lineage>
        <taxon>Bacteria</taxon>
        <taxon>Pseudomonadati</taxon>
        <taxon>Pseudomonadota</taxon>
        <taxon>Alphaproteobacteria</taxon>
        <taxon>Sphingomonadales</taxon>
        <taxon>Sphingomonadaceae</taxon>
        <taxon>Novosphingobium</taxon>
    </lineage>
</organism>
<evidence type="ECO:0000256" key="5">
    <source>
        <dbReference type="ARBA" id="ARBA00023277"/>
    </source>
</evidence>
<reference evidence="6 7" key="1">
    <citation type="submission" date="2020-04" db="EMBL/GenBank/DDBJ databases">
        <title>Novosphingobium sp. TW-4 isolated from soil.</title>
        <authorList>
            <person name="Dahal R.H."/>
            <person name="Chaudhary D.K."/>
        </authorList>
    </citation>
    <scope>NUCLEOTIDE SEQUENCE [LARGE SCALE GENOMIC DNA]</scope>
    <source>
        <strain evidence="6 7">TW-4</strain>
    </source>
</reference>
<keyword evidence="7" id="KW-1185">Reference proteome</keyword>
<evidence type="ECO:0000313" key="7">
    <source>
        <dbReference type="Proteomes" id="UP000583556"/>
    </source>
</evidence>
<proteinExistence type="predicted"/>
<dbReference type="GO" id="GO:0046872">
    <property type="term" value="F:metal ion binding"/>
    <property type="evidence" value="ECO:0007669"/>
    <property type="project" value="UniProtKB-KW"/>
</dbReference>
<keyword evidence="3" id="KW-0378">Hydrolase</keyword>
<dbReference type="Proteomes" id="UP000583556">
    <property type="component" value="Unassembled WGS sequence"/>
</dbReference>
<dbReference type="Pfam" id="PF04794">
    <property type="entry name" value="YdjC"/>
    <property type="match status" value="1"/>
</dbReference>
<dbReference type="InterPro" id="IPR011330">
    <property type="entry name" value="Glyco_hydro/deAcase_b/a-brl"/>
</dbReference>
<evidence type="ECO:0000256" key="2">
    <source>
        <dbReference type="ARBA" id="ARBA00022723"/>
    </source>
</evidence>
<dbReference type="RefSeq" id="WP_169494824.1">
    <property type="nucleotide sequence ID" value="NZ_JABBGM010000011.1"/>
</dbReference>
<evidence type="ECO:0000256" key="3">
    <source>
        <dbReference type="ARBA" id="ARBA00022801"/>
    </source>
</evidence>
<dbReference type="GO" id="GO:0019213">
    <property type="term" value="F:deacetylase activity"/>
    <property type="evidence" value="ECO:0007669"/>
    <property type="project" value="TreeGrafter"/>
</dbReference>
<dbReference type="SUPFAM" id="SSF88713">
    <property type="entry name" value="Glycoside hydrolase/deacetylase"/>
    <property type="match status" value="1"/>
</dbReference>
<accession>A0A7Y0GCI1</accession>